<evidence type="ECO:0000256" key="2">
    <source>
        <dbReference type="SAM" id="Phobius"/>
    </source>
</evidence>
<feature type="coiled-coil region" evidence="1">
    <location>
        <begin position="190"/>
        <end position="274"/>
    </location>
</feature>
<sequence>MSRDFYRSSPPSFLMRLFWKAAGADRYILERSTYGDQVKYLCLGGIIVATGLMAGLAGGYAFYTIFEPRGNAINSFKTAADISGNYNSIDIPTMLKALVFGIIWGLMIFNLDRFIVSSTGKGDGTEEITRKELKGALPRLFMGAIIAMTISKPVEIRMFKTEIDIKLHEKQIEQQQAYKAKTDSIFNSEIAKKESGIEKIEAELTDKRQRYKKLEDDYIKQCENRYPGPIAAAIKQQMDALAQEIKALENSPEYVKVKGEKEEIEKRREAALNQSQKYAAGLDGLLERIKICHEISGPVISLFITLLFMAIELTPIFFKLMLIKSPYDYMEENIKELIKAENGIEIQYNYYQDREGHERDKIVQHQVLRLLKEKIALLEAQSQLSEAALNRWTDKKKEQIHDNPELFVNETQPQDKGLAV</sequence>
<dbReference type="Pfam" id="PF14362">
    <property type="entry name" value="DUF4407"/>
    <property type="match status" value="1"/>
</dbReference>
<evidence type="ECO:0000313" key="3">
    <source>
        <dbReference type="EMBL" id="RFM26558.1"/>
    </source>
</evidence>
<keyword evidence="2" id="KW-1133">Transmembrane helix</keyword>
<organism evidence="3 4">
    <name type="scientific">Deminuibacter soli</name>
    <dbReference type="NCBI Taxonomy" id="2291815"/>
    <lineage>
        <taxon>Bacteria</taxon>
        <taxon>Pseudomonadati</taxon>
        <taxon>Bacteroidota</taxon>
        <taxon>Chitinophagia</taxon>
        <taxon>Chitinophagales</taxon>
        <taxon>Chitinophagaceae</taxon>
        <taxon>Deminuibacter</taxon>
    </lineage>
</organism>
<feature type="transmembrane region" description="Helical" evidence="2">
    <location>
        <begin position="97"/>
        <end position="116"/>
    </location>
</feature>
<gene>
    <name evidence="3" type="ORF">DXN05_18445</name>
</gene>
<accession>A0A3E1NFJ5</accession>
<name>A0A3E1NFJ5_9BACT</name>
<keyword evidence="4" id="KW-1185">Reference proteome</keyword>
<reference evidence="3 4" key="1">
    <citation type="submission" date="2018-08" db="EMBL/GenBank/DDBJ databases">
        <title>Chitinophagaceae sp. K23C18032701, a novel bacterium isolated from forest soil.</title>
        <authorList>
            <person name="Wang C."/>
        </authorList>
    </citation>
    <scope>NUCLEOTIDE SEQUENCE [LARGE SCALE GENOMIC DNA]</scope>
    <source>
        <strain evidence="3 4">K23C18032701</strain>
    </source>
</reference>
<dbReference type="EMBL" id="QTJU01000008">
    <property type="protein sequence ID" value="RFM26558.1"/>
    <property type="molecule type" value="Genomic_DNA"/>
</dbReference>
<comment type="caution">
    <text evidence="3">The sequence shown here is derived from an EMBL/GenBank/DDBJ whole genome shotgun (WGS) entry which is preliminary data.</text>
</comment>
<keyword evidence="1" id="KW-0175">Coiled coil</keyword>
<feature type="transmembrane region" description="Helical" evidence="2">
    <location>
        <begin position="299"/>
        <end position="322"/>
    </location>
</feature>
<keyword evidence="2" id="KW-0812">Transmembrane</keyword>
<dbReference type="OrthoDB" id="594406at2"/>
<dbReference type="AlphaFoldDB" id="A0A3E1NFJ5"/>
<feature type="transmembrane region" description="Helical" evidence="2">
    <location>
        <begin position="40"/>
        <end position="63"/>
    </location>
</feature>
<evidence type="ECO:0000313" key="4">
    <source>
        <dbReference type="Proteomes" id="UP000261284"/>
    </source>
</evidence>
<proteinExistence type="predicted"/>
<evidence type="ECO:0000256" key="1">
    <source>
        <dbReference type="SAM" id="Coils"/>
    </source>
</evidence>
<keyword evidence="2" id="KW-0472">Membrane</keyword>
<dbReference type="InterPro" id="IPR025519">
    <property type="entry name" value="DUF4407"/>
</dbReference>
<protein>
    <submittedName>
        <fullName evidence="3">DUF4407 domain-containing protein</fullName>
    </submittedName>
</protein>
<dbReference type="Proteomes" id="UP000261284">
    <property type="component" value="Unassembled WGS sequence"/>
</dbReference>